<protein>
    <submittedName>
        <fullName evidence="3">Beta-lactamase</fullName>
    </submittedName>
</protein>
<organism evidence="3 4">
    <name type="scientific">Galbibacter marinus</name>
    <dbReference type="NCBI Taxonomy" id="555500"/>
    <lineage>
        <taxon>Bacteria</taxon>
        <taxon>Pseudomonadati</taxon>
        <taxon>Bacteroidota</taxon>
        <taxon>Flavobacteriia</taxon>
        <taxon>Flavobacteriales</taxon>
        <taxon>Flavobacteriaceae</taxon>
        <taxon>Galbibacter</taxon>
    </lineage>
</organism>
<proteinExistence type="predicted"/>
<dbReference type="PANTHER" id="PTHR43283">
    <property type="entry name" value="BETA-LACTAMASE-RELATED"/>
    <property type="match status" value="1"/>
</dbReference>
<dbReference type="Pfam" id="PF00144">
    <property type="entry name" value="Beta-lactamase"/>
    <property type="match status" value="1"/>
</dbReference>
<sequence>MKVYHRVISIICLFICLFNLQGQESNSTSCVLLRNQANVIPIQSLGGKKIAYINLSDQRLEVFKSTLENYFPITLLNKDEFNTDALSSYNYVIYALSGKSINWELLYKLSKLSTNTKTIAVSFTPLTHYSFNDFLFESDALCQLPDNSVNNQLQAGSLIFGGSECSGVLTMPITDYYGKGSGLSIQNTIRLGYALPEKEGLDSNYINNKVDSIMKRAINEQAFPGAQLLVAKNNSIIYHKSFGFHTYDSVVPVSNEDLYDLASVTKISGPLPILMQLVDQGKIELDEKFSTYWKDWRRRKDKKDLTVREVLAHQAGLQPYYVFVNEVMKDGDFRKRFVRNEPSRRFPTQIYDGLYINKNFPRKMYRILNRSEVSPIKKYKYSGLSFMLYPKMIQQITGVAYEDYLLDSIYKPLGARHFMFNPKGKYPDSLIVPTEIDTIFRHTLVKSWVHDENAGLLGGISGNAGLFGTAEDLAKLMYMYQSMGTYAGKRIISESTLREFTTIQYPDNDNKRGLGFDKPLIGNAGLDISKASPAPEVSPESFGHGGFTGTYVWADPMHQIVFIFLSNRVYPNRSHSALYHLNVRPSLQQVFYTAGLDN</sequence>
<dbReference type="Gene3D" id="3.40.710.10">
    <property type="entry name" value="DD-peptidase/beta-lactamase superfamily"/>
    <property type="match status" value="1"/>
</dbReference>
<keyword evidence="1" id="KW-0378">Hydrolase</keyword>
<evidence type="ECO:0000259" key="2">
    <source>
        <dbReference type="Pfam" id="PF00144"/>
    </source>
</evidence>
<dbReference type="RefSeq" id="WP_008991471.1">
    <property type="nucleotide sequence ID" value="NZ_AMSG01000008.1"/>
</dbReference>
<dbReference type="GO" id="GO:0016787">
    <property type="term" value="F:hydrolase activity"/>
    <property type="evidence" value="ECO:0007669"/>
    <property type="project" value="UniProtKB-KW"/>
</dbReference>
<dbReference type="STRING" id="555500.I215_08081"/>
<dbReference type="SUPFAM" id="SSF56601">
    <property type="entry name" value="beta-lactamase/transpeptidase-like"/>
    <property type="match status" value="1"/>
</dbReference>
<dbReference type="InterPro" id="IPR001466">
    <property type="entry name" value="Beta-lactam-related"/>
</dbReference>
<evidence type="ECO:0000313" key="4">
    <source>
        <dbReference type="Proteomes" id="UP000007364"/>
    </source>
</evidence>
<accession>K2PV94</accession>
<dbReference type="InterPro" id="IPR050789">
    <property type="entry name" value="Diverse_Enzym_Activities"/>
</dbReference>
<feature type="domain" description="Beta-lactamase-related" evidence="2">
    <location>
        <begin position="211"/>
        <end position="578"/>
    </location>
</feature>
<name>K2PV94_9FLAO</name>
<comment type="caution">
    <text evidence="3">The sequence shown here is derived from an EMBL/GenBank/DDBJ whole genome shotgun (WGS) entry which is preliminary data.</text>
</comment>
<dbReference type="InterPro" id="IPR012338">
    <property type="entry name" value="Beta-lactam/transpept-like"/>
</dbReference>
<evidence type="ECO:0000313" key="3">
    <source>
        <dbReference type="EMBL" id="EKF55409.1"/>
    </source>
</evidence>
<reference evidence="3 4" key="1">
    <citation type="journal article" date="2012" name="J. Bacteriol.">
        <title>Genome Sequence of Galbibacter marinum Type Strain ck-I2-15.</title>
        <authorList>
            <person name="Lai Q."/>
            <person name="Li C."/>
            <person name="Shao Z."/>
        </authorList>
    </citation>
    <scope>NUCLEOTIDE SEQUENCE [LARGE SCALE GENOMIC DNA]</scope>
    <source>
        <strain evidence="4">ck-I2-15</strain>
    </source>
</reference>
<evidence type="ECO:0000256" key="1">
    <source>
        <dbReference type="ARBA" id="ARBA00022801"/>
    </source>
</evidence>
<keyword evidence="4" id="KW-1185">Reference proteome</keyword>
<gene>
    <name evidence="3" type="ORF">I215_08081</name>
</gene>
<dbReference type="Proteomes" id="UP000007364">
    <property type="component" value="Unassembled WGS sequence"/>
</dbReference>
<dbReference type="EMBL" id="AMSG01000008">
    <property type="protein sequence ID" value="EKF55409.1"/>
    <property type="molecule type" value="Genomic_DNA"/>
</dbReference>
<dbReference type="AlphaFoldDB" id="K2PV94"/>
<dbReference type="PANTHER" id="PTHR43283:SF11">
    <property type="entry name" value="BETA-LACTAMASE-RELATED DOMAIN-CONTAINING PROTEIN"/>
    <property type="match status" value="1"/>
</dbReference>
<dbReference type="eggNOG" id="COG1680">
    <property type="taxonomic scope" value="Bacteria"/>
</dbReference>